<reference evidence="2" key="2">
    <citation type="submission" date="2013-09" db="EMBL/GenBank/DDBJ databases">
        <title>Draft genome sequence of Anaerotruncus colihominis(DSM 17241).</title>
        <authorList>
            <person name="Sudarsanam P."/>
            <person name="Ley R."/>
            <person name="Guruge J."/>
            <person name="Turnbaugh P.J."/>
            <person name="Mahowald M."/>
            <person name="Liep D."/>
            <person name="Gordon J."/>
        </authorList>
    </citation>
    <scope>NUCLEOTIDE SEQUENCE</scope>
    <source>
        <strain evidence="2">DSM 17241</strain>
    </source>
</reference>
<evidence type="ECO:0000313" key="3">
    <source>
        <dbReference type="Proteomes" id="UP000003803"/>
    </source>
</evidence>
<comment type="caution">
    <text evidence="2">The sequence shown here is derived from an EMBL/GenBank/DDBJ whole genome shotgun (WGS) entry which is preliminary data.</text>
</comment>
<dbReference type="Proteomes" id="UP000003803">
    <property type="component" value="Unassembled WGS sequence"/>
</dbReference>
<feature type="signal peptide" evidence="1">
    <location>
        <begin position="1"/>
        <end position="24"/>
    </location>
</feature>
<evidence type="ECO:0000313" key="2">
    <source>
        <dbReference type="EMBL" id="EDS10862.1"/>
    </source>
</evidence>
<name>B0PCA7_9FIRM</name>
<dbReference type="AlphaFoldDB" id="B0PCA7"/>
<sequence length="400" mass="44870">MFKRYLSALVSFVIVVSLTMPSFAESELVEQQNPSENINAIEQKSFQEFISQERPFNKNETALADESFICTLENHQLTIKNQNTGEIYVPVKESVNTFWRFGNIIYINGFDTGIIQFNLDTKISDILYGDNDISSLYLNPDIAYFIKDSAIHRLHLPSKRDDIVYQGEDIISCEPESTEKLLIKKINPEWSTYLEETGDYNNNANIPEYLCYIYDISTQQTTPYTWETVESPDDIPMSRISYGGYGPGTYFTSTGTSDATCHSQGICNYPQPSGCKCKVYGASIQCMAYAHYVFDQSRAGTWGNNYNRTITLSNASAQATADSYAKLDQLFLRDLESGADIRMMSLGHSFAFGSVKGSGSGTNKTVTGYQVNYAENSCKVTTAAFDYNYLIRQGTIKSHG</sequence>
<accession>B0PCA7</accession>
<keyword evidence="1" id="KW-0732">Signal</keyword>
<evidence type="ECO:0000256" key="1">
    <source>
        <dbReference type="SAM" id="SignalP"/>
    </source>
</evidence>
<gene>
    <name evidence="2" type="ORF">ANACOL_02416</name>
</gene>
<keyword evidence="3" id="KW-1185">Reference proteome</keyword>
<dbReference type="EMBL" id="ABGD02000019">
    <property type="protein sequence ID" value="EDS10862.1"/>
    <property type="molecule type" value="Genomic_DNA"/>
</dbReference>
<proteinExistence type="predicted"/>
<dbReference type="RefSeq" id="WP_006875502.1">
    <property type="nucleotide sequence ID" value="NZ_DS544184.1"/>
</dbReference>
<reference evidence="2" key="1">
    <citation type="submission" date="2007-11" db="EMBL/GenBank/DDBJ databases">
        <authorList>
            <person name="Fulton L."/>
            <person name="Clifton S."/>
            <person name="Fulton B."/>
            <person name="Xu J."/>
            <person name="Minx P."/>
            <person name="Pepin K.H."/>
            <person name="Johnson M."/>
            <person name="Thiruvilangam P."/>
            <person name="Bhonagiri V."/>
            <person name="Nash W.E."/>
            <person name="Mardis E.R."/>
            <person name="Wilson R.K."/>
        </authorList>
    </citation>
    <scope>NUCLEOTIDE SEQUENCE [LARGE SCALE GENOMIC DNA]</scope>
    <source>
        <strain evidence="2">DSM 17241</strain>
    </source>
</reference>
<organism evidence="2 3">
    <name type="scientific">Anaerotruncus colihominis DSM 17241</name>
    <dbReference type="NCBI Taxonomy" id="445972"/>
    <lineage>
        <taxon>Bacteria</taxon>
        <taxon>Bacillati</taxon>
        <taxon>Bacillota</taxon>
        <taxon>Clostridia</taxon>
        <taxon>Eubacteriales</taxon>
        <taxon>Oscillospiraceae</taxon>
        <taxon>Anaerotruncus</taxon>
    </lineage>
</organism>
<dbReference type="HOGENOM" id="CLU_688200_0_0_9"/>
<feature type="chain" id="PRO_5002753458" evidence="1">
    <location>
        <begin position="25"/>
        <end position="400"/>
    </location>
</feature>
<protein>
    <submittedName>
        <fullName evidence="2">Uncharacterized protein</fullName>
    </submittedName>
</protein>